<dbReference type="GO" id="GO:0007059">
    <property type="term" value="P:chromosome segregation"/>
    <property type="evidence" value="ECO:0007669"/>
    <property type="project" value="TreeGrafter"/>
</dbReference>
<dbReference type="OrthoDB" id="2311687at2759"/>
<dbReference type="InterPro" id="IPR018565">
    <property type="entry name" value="Nkp2/Cnl2"/>
</dbReference>
<comment type="caution">
    <text evidence="2">The sequence shown here is derived from an EMBL/GenBank/DDBJ whole genome shotgun (WGS) entry which is preliminary data.</text>
</comment>
<evidence type="ECO:0000313" key="2">
    <source>
        <dbReference type="EMBL" id="KKY20851.1"/>
    </source>
</evidence>
<proteinExistence type="predicted"/>
<dbReference type="EMBL" id="LCWF01000092">
    <property type="protein sequence ID" value="KKY20851.1"/>
    <property type="molecule type" value="Genomic_DNA"/>
</dbReference>
<organism evidence="2 3">
    <name type="scientific">Phaeomoniella chlamydospora</name>
    <name type="common">Phaeoacremonium chlamydosporum</name>
    <dbReference type="NCBI Taxonomy" id="158046"/>
    <lineage>
        <taxon>Eukaryota</taxon>
        <taxon>Fungi</taxon>
        <taxon>Dikarya</taxon>
        <taxon>Ascomycota</taxon>
        <taxon>Pezizomycotina</taxon>
        <taxon>Eurotiomycetes</taxon>
        <taxon>Chaetothyriomycetidae</taxon>
        <taxon>Phaeomoniellales</taxon>
        <taxon>Phaeomoniellaceae</taxon>
        <taxon>Phaeomoniella</taxon>
    </lineage>
</organism>
<protein>
    <recommendedName>
        <fullName evidence="4">Cnl2 nkp2 family protein</fullName>
    </recommendedName>
</protein>
<gene>
    <name evidence="2" type="ORF">UCRPC4_g04012</name>
</gene>
<dbReference type="Pfam" id="PF09447">
    <property type="entry name" value="Cnl2_NKP2"/>
    <property type="match status" value="1"/>
</dbReference>
<dbReference type="PANTHER" id="PTHR28064">
    <property type="entry name" value="INNER KINETOCHORE SUBUNIT NKP2"/>
    <property type="match status" value="1"/>
</dbReference>
<sequence length="240" mass="26820">MPPVSAPTESQILTSYLLNPSSLPTILAHDQFRLLFPAKLRKHPHLKPLYRDLQFLRSLDVDIVRENITQEVRKGDRMRVDMWRALREQNIRPYAGGDDGKVGNRIKGDQDAMEAEIDGVLFGLSGSTSMLSANSRVRTPDALSYHSLESLLEEMEKAARITESEANMMENEVKQLVAELSDTVGELSDLRYGNFAKGAGSRTDGGREVVEEVRRALARLDDAVNNHAVVAGNELRYTEL</sequence>
<dbReference type="GO" id="GO:0031511">
    <property type="term" value="C:Mis6-Sim4 complex"/>
    <property type="evidence" value="ECO:0007669"/>
    <property type="project" value="TreeGrafter"/>
</dbReference>
<accession>A0A0G2EF27</accession>
<evidence type="ECO:0000313" key="3">
    <source>
        <dbReference type="Proteomes" id="UP000053317"/>
    </source>
</evidence>
<name>A0A0G2EF27_PHACM</name>
<evidence type="ECO:0008006" key="4">
    <source>
        <dbReference type="Google" id="ProtNLM"/>
    </source>
</evidence>
<dbReference type="AlphaFoldDB" id="A0A0G2EF27"/>
<evidence type="ECO:0000256" key="1">
    <source>
        <dbReference type="SAM" id="Coils"/>
    </source>
</evidence>
<dbReference type="PANTHER" id="PTHR28064:SF1">
    <property type="entry name" value="INNER KINETOCHORE SUBUNIT NKP2"/>
    <property type="match status" value="1"/>
</dbReference>
<reference evidence="2 3" key="1">
    <citation type="submission" date="2015-05" db="EMBL/GenBank/DDBJ databases">
        <title>Distinctive expansion of gene families associated with plant cell wall degradation and secondary metabolism in the genomes of grapevine trunk pathogens.</title>
        <authorList>
            <person name="Lawrence D.P."/>
            <person name="Travadon R."/>
            <person name="Rolshausen P.E."/>
            <person name="Baumgartner K."/>
        </authorList>
    </citation>
    <scope>NUCLEOTIDE SEQUENCE [LARGE SCALE GENOMIC DNA]</scope>
    <source>
        <strain evidence="2">UCRPC4</strain>
    </source>
</reference>
<feature type="coiled-coil region" evidence="1">
    <location>
        <begin position="145"/>
        <end position="179"/>
    </location>
</feature>
<keyword evidence="1" id="KW-0175">Coiled coil</keyword>
<dbReference type="Proteomes" id="UP000053317">
    <property type="component" value="Unassembled WGS sequence"/>
</dbReference>
<keyword evidence="3" id="KW-1185">Reference proteome</keyword>
<reference evidence="2 3" key="2">
    <citation type="submission" date="2015-05" db="EMBL/GenBank/DDBJ databases">
        <authorList>
            <person name="Morales-Cruz A."/>
            <person name="Amrine K.C."/>
            <person name="Cantu D."/>
        </authorList>
    </citation>
    <scope>NUCLEOTIDE SEQUENCE [LARGE SCALE GENOMIC DNA]</scope>
    <source>
        <strain evidence="2">UCRPC4</strain>
    </source>
</reference>